<keyword evidence="2" id="KW-1185">Reference proteome</keyword>
<dbReference type="Proteomes" id="UP000765509">
    <property type="component" value="Unassembled WGS sequence"/>
</dbReference>
<gene>
    <name evidence="1" type="ORF">O181_070010</name>
</gene>
<proteinExistence type="predicted"/>
<dbReference type="EMBL" id="AVOT02035868">
    <property type="protein sequence ID" value="MBW0530295.1"/>
    <property type="molecule type" value="Genomic_DNA"/>
</dbReference>
<evidence type="ECO:0000313" key="2">
    <source>
        <dbReference type="Proteomes" id="UP000765509"/>
    </source>
</evidence>
<comment type="caution">
    <text evidence="1">The sequence shown here is derived from an EMBL/GenBank/DDBJ whole genome shotgun (WGS) entry which is preliminary data.</text>
</comment>
<sequence length="160" mass="18456">MEQLPNGSFNFSSGDQDMSSRGFIKAQREVSISNTNEAFKQSFVILIHNIPPKEYWQFILKGYSRGCPKTICQTWTPFPREDSQTFQAGFPLVWHNSIYLGLCDILSTVLKKQEYSSQEVWNPQTSEIPKGPWICLPMEFITQLPLSSYFDTTLVIVDRF</sequence>
<protein>
    <submittedName>
        <fullName evidence="1">Uncharacterized protein</fullName>
    </submittedName>
</protein>
<dbReference type="OrthoDB" id="5592268at2759"/>
<dbReference type="AlphaFoldDB" id="A0A9Q3EVL5"/>
<reference evidence="1" key="1">
    <citation type="submission" date="2021-03" db="EMBL/GenBank/DDBJ databases">
        <title>Draft genome sequence of rust myrtle Austropuccinia psidii MF-1, a brazilian biotype.</title>
        <authorList>
            <person name="Quecine M.C."/>
            <person name="Pachon D.M.R."/>
            <person name="Bonatelli M.L."/>
            <person name="Correr F.H."/>
            <person name="Franceschini L.M."/>
            <person name="Leite T.F."/>
            <person name="Margarido G.R.A."/>
            <person name="Almeida C.A."/>
            <person name="Ferrarezi J.A."/>
            <person name="Labate C.A."/>
        </authorList>
    </citation>
    <scope>NUCLEOTIDE SEQUENCE</scope>
    <source>
        <strain evidence="1">MF-1</strain>
    </source>
</reference>
<organism evidence="1 2">
    <name type="scientific">Austropuccinia psidii MF-1</name>
    <dbReference type="NCBI Taxonomy" id="1389203"/>
    <lineage>
        <taxon>Eukaryota</taxon>
        <taxon>Fungi</taxon>
        <taxon>Dikarya</taxon>
        <taxon>Basidiomycota</taxon>
        <taxon>Pucciniomycotina</taxon>
        <taxon>Pucciniomycetes</taxon>
        <taxon>Pucciniales</taxon>
        <taxon>Sphaerophragmiaceae</taxon>
        <taxon>Austropuccinia</taxon>
    </lineage>
</organism>
<accession>A0A9Q3EVL5</accession>
<evidence type="ECO:0000313" key="1">
    <source>
        <dbReference type="EMBL" id="MBW0530295.1"/>
    </source>
</evidence>
<name>A0A9Q3EVL5_9BASI</name>